<dbReference type="Proteomes" id="UP000887013">
    <property type="component" value="Unassembled WGS sequence"/>
</dbReference>
<protein>
    <submittedName>
        <fullName evidence="1">Uncharacterized protein</fullName>
    </submittedName>
</protein>
<proteinExistence type="predicted"/>
<sequence>MLLPSNTDRMVVKRRSQGIWMPRGKAGIETPALETNLATNLATGNKNWHHESSSSRSFQNRTEKLENFLCDVTSGLQGINRQSR</sequence>
<accession>A0A8X6JFF7</accession>
<name>A0A8X6JFF7_NEPPI</name>
<organism evidence="1 2">
    <name type="scientific">Nephila pilipes</name>
    <name type="common">Giant wood spider</name>
    <name type="synonym">Nephila maculata</name>
    <dbReference type="NCBI Taxonomy" id="299642"/>
    <lineage>
        <taxon>Eukaryota</taxon>
        <taxon>Metazoa</taxon>
        <taxon>Ecdysozoa</taxon>
        <taxon>Arthropoda</taxon>
        <taxon>Chelicerata</taxon>
        <taxon>Arachnida</taxon>
        <taxon>Araneae</taxon>
        <taxon>Araneomorphae</taxon>
        <taxon>Entelegynae</taxon>
        <taxon>Araneoidea</taxon>
        <taxon>Nephilidae</taxon>
        <taxon>Nephila</taxon>
    </lineage>
</organism>
<evidence type="ECO:0000313" key="2">
    <source>
        <dbReference type="Proteomes" id="UP000887013"/>
    </source>
</evidence>
<comment type="caution">
    <text evidence="1">The sequence shown here is derived from an EMBL/GenBank/DDBJ whole genome shotgun (WGS) entry which is preliminary data.</text>
</comment>
<dbReference type="AlphaFoldDB" id="A0A8X6JFF7"/>
<keyword evidence="2" id="KW-1185">Reference proteome</keyword>
<gene>
    <name evidence="1" type="ORF">NPIL_90851</name>
</gene>
<dbReference type="EMBL" id="BMAW01094570">
    <property type="protein sequence ID" value="GFS66187.1"/>
    <property type="molecule type" value="Genomic_DNA"/>
</dbReference>
<evidence type="ECO:0000313" key="1">
    <source>
        <dbReference type="EMBL" id="GFS66187.1"/>
    </source>
</evidence>
<reference evidence="1" key="1">
    <citation type="submission" date="2020-08" db="EMBL/GenBank/DDBJ databases">
        <title>Multicomponent nature underlies the extraordinary mechanical properties of spider dragline silk.</title>
        <authorList>
            <person name="Kono N."/>
            <person name="Nakamura H."/>
            <person name="Mori M."/>
            <person name="Yoshida Y."/>
            <person name="Ohtoshi R."/>
            <person name="Malay A.D."/>
            <person name="Moran D.A.P."/>
            <person name="Tomita M."/>
            <person name="Numata K."/>
            <person name="Arakawa K."/>
        </authorList>
    </citation>
    <scope>NUCLEOTIDE SEQUENCE</scope>
</reference>